<dbReference type="PANTHER" id="PTHR43802:SF1">
    <property type="entry name" value="IP11341P-RELATED"/>
    <property type="match status" value="1"/>
</dbReference>
<evidence type="ECO:0000256" key="1">
    <source>
        <dbReference type="ARBA" id="ARBA00005254"/>
    </source>
</evidence>
<sequence length="254" mass="26827">MSIQLSVHNGVGTATMNRPESLNSITAKVLTEWAAGIQELADTPEVKVIVLTGAGQAFSAGLDLKTPFDTGDEMPWSNETNPANRLSKALSYGIEFIRTLARVSQPTIAAVNGYAIGAGLSFAAACDIRIASSQAMFSAPFVKLGISGGDLGLSWFLPRIIGLPKATDMILNCREYTAQQAMDMGLVTGIEDDVVAAAQTMGEHMSRFEPYAMTASKRLLSASLNSSLDAQLNAEATAQVLGFFTDTAQALGQQ</sequence>
<dbReference type="PANTHER" id="PTHR43802">
    <property type="entry name" value="ENOYL-COA HYDRATASE"/>
    <property type="match status" value="1"/>
</dbReference>
<comment type="caution">
    <text evidence="2">The sequence shown here is derived from an EMBL/GenBank/DDBJ whole genome shotgun (WGS) entry which is preliminary data.</text>
</comment>
<name>A0A1B7LXS0_9MICC</name>
<dbReference type="Proteomes" id="UP000078292">
    <property type="component" value="Unassembled WGS sequence"/>
</dbReference>
<gene>
    <name evidence="2" type="ORF">A6F49_14590</name>
</gene>
<protein>
    <recommendedName>
        <fullName evidence="4">Enoyl-CoA hydratase</fullName>
    </recommendedName>
</protein>
<proteinExistence type="inferred from homology"/>
<accession>A0A1B7LXS0</accession>
<evidence type="ECO:0008006" key="4">
    <source>
        <dbReference type="Google" id="ProtNLM"/>
    </source>
</evidence>
<evidence type="ECO:0000313" key="3">
    <source>
        <dbReference type="Proteomes" id="UP000078292"/>
    </source>
</evidence>
<dbReference type="SUPFAM" id="SSF52096">
    <property type="entry name" value="ClpP/crotonase"/>
    <property type="match status" value="1"/>
</dbReference>
<organism evidence="2 3">
    <name type="scientific">Enteractinococcus helveticum</name>
    <dbReference type="NCBI Taxonomy" id="1837282"/>
    <lineage>
        <taxon>Bacteria</taxon>
        <taxon>Bacillati</taxon>
        <taxon>Actinomycetota</taxon>
        <taxon>Actinomycetes</taxon>
        <taxon>Micrococcales</taxon>
        <taxon>Micrococcaceae</taxon>
    </lineage>
</organism>
<dbReference type="OrthoDB" id="9777711at2"/>
<dbReference type="InterPro" id="IPR001753">
    <property type="entry name" value="Enoyl-CoA_hydra/iso"/>
</dbReference>
<dbReference type="Pfam" id="PF00378">
    <property type="entry name" value="ECH_1"/>
    <property type="match status" value="1"/>
</dbReference>
<dbReference type="GO" id="GO:0003824">
    <property type="term" value="F:catalytic activity"/>
    <property type="evidence" value="ECO:0007669"/>
    <property type="project" value="UniProtKB-ARBA"/>
</dbReference>
<dbReference type="InterPro" id="IPR029045">
    <property type="entry name" value="ClpP/crotonase-like_dom_sf"/>
</dbReference>
<dbReference type="EMBL" id="LXEY01000021">
    <property type="protein sequence ID" value="OAV59965.1"/>
    <property type="molecule type" value="Genomic_DNA"/>
</dbReference>
<evidence type="ECO:0000313" key="2">
    <source>
        <dbReference type="EMBL" id="OAV59965.1"/>
    </source>
</evidence>
<comment type="similarity">
    <text evidence="1">Belongs to the enoyl-CoA hydratase/isomerase family.</text>
</comment>
<dbReference type="Gene3D" id="3.90.226.10">
    <property type="entry name" value="2-enoyl-CoA Hydratase, Chain A, domain 1"/>
    <property type="match status" value="1"/>
</dbReference>
<reference evidence="2 3" key="1">
    <citation type="submission" date="2016-04" db="EMBL/GenBank/DDBJ databases">
        <title>First whole genome shotgun sequence of the bacterium Enteractinococcus sp. strain UASWS1574.</title>
        <authorList>
            <person name="Crovadore J."/>
            <person name="Chablais R."/>
            <person name="Lefort F."/>
        </authorList>
    </citation>
    <scope>NUCLEOTIDE SEQUENCE [LARGE SCALE GENOMIC DNA]</scope>
    <source>
        <strain evidence="2 3">UASWS1574</strain>
    </source>
</reference>
<dbReference type="CDD" id="cd06558">
    <property type="entry name" value="crotonase-like"/>
    <property type="match status" value="1"/>
</dbReference>
<dbReference type="AlphaFoldDB" id="A0A1B7LXS0"/>
<keyword evidence="3" id="KW-1185">Reference proteome</keyword>
<dbReference type="STRING" id="1837282.A6F49_14590"/>
<dbReference type="RefSeq" id="WP_043058443.1">
    <property type="nucleotide sequence ID" value="NZ_LXEY01000021.1"/>
</dbReference>